<dbReference type="AlphaFoldDB" id="A0AAJ6CMH2"/>
<dbReference type="EMBL" id="CP119918">
    <property type="protein sequence ID" value="WFD15698.1"/>
    <property type="molecule type" value="Genomic_DNA"/>
</dbReference>
<feature type="region of interest" description="Disordered" evidence="1">
    <location>
        <begin position="500"/>
        <end position="526"/>
    </location>
</feature>
<dbReference type="Proteomes" id="UP001217582">
    <property type="component" value="Chromosome 3"/>
</dbReference>
<name>A0AAJ6CMH2_9BASI</name>
<gene>
    <name evidence="2" type="ORF">MARU1_001720</name>
</gene>
<accession>A0AAJ6CMH2</accession>
<evidence type="ECO:0000256" key="1">
    <source>
        <dbReference type="SAM" id="MobiDB-lite"/>
    </source>
</evidence>
<reference evidence="2 3" key="1">
    <citation type="submission" date="2023-03" db="EMBL/GenBank/DDBJ databases">
        <title>Mating type loci evolution in Malassezia.</title>
        <authorList>
            <person name="Coelho M.A."/>
        </authorList>
    </citation>
    <scope>NUCLEOTIDE SEQUENCE [LARGE SCALE GENOMIC DNA]</scope>
    <source>
        <strain evidence="2 3">CBS 13387</strain>
    </source>
</reference>
<organism evidence="2 3">
    <name type="scientific">Malassezia arunalokei</name>
    <dbReference type="NCBI Taxonomy" id="1514897"/>
    <lineage>
        <taxon>Eukaryota</taxon>
        <taxon>Fungi</taxon>
        <taxon>Dikarya</taxon>
        <taxon>Basidiomycota</taxon>
        <taxon>Ustilaginomycotina</taxon>
        <taxon>Malasseziomycetes</taxon>
        <taxon>Malasseziales</taxon>
        <taxon>Malasseziaceae</taxon>
        <taxon>Malassezia</taxon>
    </lineage>
</organism>
<sequence length="658" mass="73616">MGVAYRVQRVVPPVCMRHILVPRSMIPPRPRHFAYSTISMPAVSPRGDASEHADSHSACDHFVRVISSTQRIMPDQLWNIYQQALHERPSRQSDGSMRMPTQLDDAHHIMMFQALLPTRDEYTQSLRDYQLVSRVRRHAHMSPSSMLTSTNTSLDLSSLSTLDPSPRVPRMGGKHAQIFAERMREILLRISPEHRKTKLYNDVLSVLAMGGRYKFLRNLWNDMVEADKAGHSQVAPNQETCHCMLVALVRNFNLKLQRFKVQYKRELLNSTASPKATAFAAAHVNAATQLAVDTVSMVMLSLQKQGTLPRAMTLDIAARLLRITGRLPEFLQLLRTGFGLDMHFPDAQTLSMSEPTTHTLNTTLLGLGELATMPDMAMAFEVLTRPLPQSGRQRVLPNTTSFKLLVQYACMQPPAQLLLNAVMRGSSRPLFSRLSSGPQGLPTIGLRSPEQLQAEMHARRKGAYTLFAHAYIDEALSLYAEQLQRMADHLGVPCPEAVTHGMPKSHASANERRKADTEPIKAAEPVPAPSSSRIAVFLPPSVRVTYPLLHPLLQLALKNHATDELTWLHPRADHAHALLEAEHGILEAAQRSIQAPEHMLESLRVHATYIQQLAQRMQWLCDNVIDNCMALCHDKPGAPGGRDTLSKKGLRALRFMTP</sequence>
<keyword evidence="3" id="KW-1185">Reference proteome</keyword>
<feature type="compositionally biased region" description="Basic and acidic residues" evidence="1">
    <location>
        <begin position="509"/>
        <end position="521"/>
    </location>
</feature>
<evidence type="ECO:0000313" key="2">
    <source>
        <dbReference type="EMBL" id="WFD15698.1"/>
    </source>
</evidence>
<evidence type="ECO:0000313" key="3">
    <source>
        <dbReference type="Proteomes" id="UP001217582"/>
    </source>
</evidence>
<protein>
    <submittedName>
        <fullName evidence="2">Uncharacterized protein</fullName>
    </submittedName>
</protein>
<proteinExistence type="predicted"/>